<accession>A0A8A4TVE6</accession>
<reference evidence="2" key="1">
    <citation type="submission" date="2021-03" db="EMBL/GenBank/DDBJ databases">
        <title>Acanthopleuribacteraceae sp. M133.</title>
        <authorList>
            <person name="Wang G."/>
        </authorList>
    </citation>
    <scope>NUCLEOTIDE SEQUENCE</scope>
    <source>
        <strain evidence="2">M133</strain>
    </source>
</reference>
<dbReference type="PANTHER" id="PTHR41786">
    <property type="entry name" value="MOTILITY ACCESSORY FACTOR MAF"/>
    <property type="match status" value="1"/>
</dbReference>
<dbReference type="RefSeq" id="WP_237384019.1">
    <property type="nucleotide sequence ID" value="NZ_CP071793.1"/>
</dbReference>
<feature type="domain" description="6-hydroxymethylpterin diphosphokinase MptE-like" evidence="1">
    <location>
        <begin position="198"/>
        <end position="363"/>
    </location>
</feature>
<sequence length="610" mass="69123">MTTDIASINRAFLASYDPQLLAEIDAAPSAHFTRADTPSGHPTLQRGKQFLHDPRDPAAEAKRLLDLQPRELHLHFGFGLGYFLEADQPGQGGTTLVFEPDPGVLRCAFETRRLDTLLPSRGTLLFSDIHRFDSAMGRYLQPGVTVSAFAAPQHQAFFPQHFQAFAAAYNKAHEKRRFHKGLFDEAVAGTWRSTVQSLPFSSRATDAERLLNTLKGMPAVVISAGPSLEKHLDTLRLHQDRVVIFAIARTAHLLERNGIRPHFLVHIEAQDFIDFIDDCTNLDETDFLLAEQTEKGYFQFPHRQTFVFQSRFNPVTRWLNLRLPALRKQIAATSGSVSSIGFFMAALAGCSPIVLLGQDLALKGEHIYADGHHNAAYRFSGNKVRYAPGFFGGRVQTLDHYLLTAYWFQDAVPQLQKQFPDLELYNATGTGLALPYFQPIRFREACHRFFTRPLDVAERVRAVAERDAGPELSESIRTEIGQLLAVLSNLEALKGRFQSLRTDFNKRLRRIKKPKDVAALQRKLPKLDQLNQALQEAHANHQGLEFFFQSELDYLKQIHKAMQTRGAQNHDFGSWQRQLQADLDEFQKFYDMLKAKIEKLRTEVFADAPV</sequence>
<proteinExistence type="predicted"/>
<keyword evidence="3" id="KW-1185">Reference proteome</keyword>
<name>A0A8A4TVE6_SULCO</name>
<protein>
    <submittedName>
        <fullName evidence="2">Motility associated factor glycosyltransferase family protein</fullName>
    </submittedName>
</protein>
<dbReference type="Pfam" id="PF01973">
    <property type="entry name" value="MptE-like"/>
    <property type="match status" value="1"/>
</dbReference>
<dbReference type="KEGG" id="scor:J3U87_15835"/>
<dbReference type="EMBL" id="CP071793">
    <property type="protein sequence ID" value="QTD53919.1"/>
    <property type="molecule type" value="Genomic_DNA"/>
</dbReference>
<dbReference type="PANTHER" id="PTHR41786:SF1">
    <property type="entry name" value="6-HYDROXYMETHYLPTERIN DIPHOSPHOKINASE MPTE-LIKE DOMAIN-CONTAINING PROTEIN"/>
    <property type="match status" value="1"/>
</dbReference>
<dbReference type="InterPro" id="IPR002826">
    <property type="entry name" value="MptE-like"/>
</dbReference>
<evidence type="ECO:0000313" key="3">
    <source>
        <dbReference type="Proteomes" id="UP000663929"/>
    </source>
</evidence>
<evidence type="ECO:0000313" key="2">
    <source>
        <dbReference type="EMBL" id="QTD53919.1"/>
    </source>
</evidence>
<organism evidence="2 3">
    <name type="scientific">Sulfidibacter corallicola</name>
    <dbReference type="NCBI Taxonomy" id="2818388"/>
    <lineage>
        <taxon>Bacteria</taxon>
        <taxon>Pseudomonadati</taxon>
        <taxon>Acidobacteriota</taxon>
        <taxon>Holophagae</taxon>
        <taxon>Acanthopleuribacterales</taxon>
        <taxon>Acanthopleuribacteraceae</taxon>
        <taxon>Sulfidibacter</taxon>
    </lineage>
</organism>
<dbReference type="AlphaFoldDB" id="A0A8A4TVE6"/>
<evidence type="ECO:0000259" key="1">
    <source>
        <dbReference type="Pfam" id="PF01973"/>
    </source>
</evidence>
<gene>
    <name evidence="2" type="ORF">J3U87_15835</name>
</gene>
<dbReference type="Proteomes" id="UP000663929">
    <property type="component" value="Chromosome"/>
</dbReference>